<organism evidence="1 2">
    <name type="scientific">Gracilibacillus orientalis</name>
    <dbReference type="NCBI Taxonomy" id="334253"/>
    <lineage>
        <taxon>Bacteria</taxon>
        <taxon>Bacillati</taxon>
        <taxon>Bacillota</taxon>
        <taxon>Bacilli</taxon>
        <taxon>Bacillales</taxon>
        <taxon>Bacillaceae</taxon>
        <taxon>Gracilibacillus</taxon>
    </lineage>
</organism>
<dbReference type="EMBL" id="FOTR01000001">
    <property type="protein sequence ID" value="SFL37321.1"/>
    <property type="molecule type" value="Genomic_DNA"/>
</dbReference>
<keyword evidence="2" id="KW-1185">Reference proteome</keyword>
<name>A0A1I4H7F4_9BACI</name>
<evidence type="ECO:0000313" key="2">
    <source>
        <dbReference type="Proteomes" id="UP000198565"/>
    </source>
</evidence>
<dbReference type="Proteomes" id="UP000198565">
    <property type="component" value="Unassembled WGS sequence"/>
</dbReference>
<proteinExistence type="predicted"/>
<reference evidence="2" key="1">
    <citation type="submission" date="2016-10" db="EMBL/GenBank/DDBJ databases">
        <authorList>
            <person name="Varghese N."/>
            <person name="Submissions S."/>
        </authorList>
    </citation>
    <scope>NUCLEOTIDE SEQUENCE [LARGE SCALE GENOMIC DNA]</scope>
    <source>
        <strain evidence="2">CGMCC 1.4250</strain>
    </source>
</reference>
<evidence type="ECO:0000313" key="1">
    <source>
        <dbReference type="EMBL" id="SFL37321.1"/>
    </source>
</evidence>
<dbReference type="OrthoDB" id="648213at2"/>
<dbReference type="RefSeq" id="WP_091479912.1">
    <property type="nucleotide sequence ID" value="NZ_FOTR01000001.1"/>
</dbReference>
<accession>A0A1I4H7F4</accession>
<dbReference type="AlphaFoldDB" id="A0A1I4H7F4"/>
<sequence length="94" mass="10901">MICCEKCFKDPEIKGIIKCLKQEGNCGTCHRVNVQIYDTEKGSDLVESFIKLLSIYTPRDSLPDDFPKERLSLLKDISHDKWNIFNISSEQIYN</sequence>
<protein>
    <submittedName>
        <fullName evidence="1">Uncharacterized protein</fullName>
    </submittedName>
</protein>
<gene>
    <name evidence="1" type="ORF">SAMN04487943_101228</name>
</gene>